<dbReference type="Proteomes" id="UP001314170">
    <property type="component" value="Unassembled WGS sequence"/>
</dbReference>
<sequence>MGILCFYSLKTAFEVKKPTLKILFQTFLTIQHVNQALIIRGDGDHTRGKTVVRATRDPNPN</sequence>
<dbReference type="EMBL" id="CAWUPB010000130">
    <property type="protein sequence ID" value="CAK7323646.1"/>
    <property type="molecule type" value="Genomic_DNA"/>
</dbReference>
<organism evidence="1 2">
    <name type="scientific">Dovyalis caffra</name>
    <dbReference type="NCBI Taxonomy" id="77055"/>
    <lineage>
        <taxon>Eukaryota</taxon>
        <taxon>Viridiplantae</taxon>
        <taxon>Streptophyta</taxon>
        <taxon>Embryophyta</taxon>
        <taxon>Tracheophyta</taxon>
        <taxon>Spermatophyta</taxon>
        <taxon>Magnoliopsida</taxon>
        <taxon>eudicotyledons</taxon>
        <taxon>Gunneridae</taxon>
        <taxon>Pentapetalae</taxon>
        <taxon>rosids</taxon>
        <taxon>fabids</taxon>
        <taxon>Malpighiales</taxon>
        <taxon>Salicaceae</taxon>
        <taxon>Flacourtieae</taxon>
        <taxon>Dovyalis</taxon>
    </lineage>
</organism>
<name>A0AAV1QUE1_9ROSI</name>
<gene>
    <name evidence="1" type="ORF">DCAF_LOCUS1275</name>
</gene>
<dbReference type="AlphaFoldDB" id="A0AAV1QUE1"/>
<proteinExistence type="predicted"/>
<comment type="caution">
    <text evidence="1">The sequence shown here is derived from an EMBL/GenBank/DDBJ whole genome shotgun (WGS) entry which is preliminary data.</text>
</comment>
<keyword evidence="2" id="KW-1185">Reference proteome</keyword>
<reference evidence="1 2" key="1">
    <citation type="submission" date="2024-01" db="EMBL/GenBank/DDBJ databases">
        <authorList>
            <person name="Waweru B."/>
        </authorList>
    </citation>
    <scope>NUCLEOTIDE SEQUENCE [LARGE SCALE GENOMIC DNA]</scope>
</reference>
<protein>
    <submittedName>
        <fullName evidence="1">Uncharacterized protein</fullName>
    </submittedName>
</protein>
<accession>A0AAV1QUE1</accession>
<evidence type="ECO:0000313" key="1">
    <source>
        <dbReference type="EMBL" id="CAK7323646.1"/>
    </source>
</evidence>
<evidence type="ECO:0000313" key="2">
    <source>
        <dbReference type="Proteomes" id="UP001314170"/>
    </source>
</evidence>